<keyword evidence="3" id="KW-1185">Reference proteome</keyword>
<feature type="region of interest" description="Disordered" evidence="1">
    <location>
        <begin position="1"/>
        <end position="57"/>
    </location>
</feature>
<reference evidence="2" key="1">
    <citation type="submission" date="2022-08" db="UniProtKB">
        <authorList>
            <consortium name="EnsemblMetazoa"/>
        </authorList>
    </citation>
    <scope>IDENTIFICATION</scope>
    <source>
        <strain evidence="2">05x7-T-G4-1.051#20</strain>
    </source>
</reference>
<proteinExistence type="predicted"/>
<organism evidence="2 3">
    <name type="scientific">Magallana gigas</name>
    <name type="common">Pacific oyster</name>
    <name type="synonym">Crassostrea gigas</name>
    <dbReference type="NCBI Taxonomy" id="29159"/>
    <lineage>
        <taxon>Eukaryota</taxon>
        <taxon>Metazoa</taxon>
        <taxon>Spiralia</taxon>
        <taxon>Lophotrochozoa</taxon>
        <taxon>Mollusca</taxon>
        <taxon>Bivalvia</taxon>
        <taxon>Autobranchia</taxon>
        <taxon>Pteriomorphia</taxon>
        <taxon>Ostreida</taxon>
        <taxon>Ostreoidea</taxon>
        <taxon>Ostreidae</taxon>
        <taxon>Magallana</taxon>
    </lineage>
</organism>
<sequence length="96" mass="10524">MSAAISLSIPHPSSKPHPTSENSGARRTILSSSSLTPTEVGHPSPARPLRISEPSSHDDYISRLENLQQRLSRMDSVLQGQGNFHGDRRVIQETLL</sequence>
<dbReference type="EnsemblMetazoa" id="G31346.1">
    <property type="protein sequence ID" value="G31346.1:cds"/>
    <property type="gene ID" value="G31346"/>
</dbReference>
<dbReference type="AlphaFoldDB" id="A0A8W8M4Y4"/>
<feature type="compositionally biased region" description="Polar residues" evidence="1">
    <location>
        <begin position="16"/>
        <end position="37"/>
    </location>
</feature>
<evidence type="ECO:0000256" key="1">
    <source>
        <dbReference type="SAM" id="MobiDB-lite"/>
    </source>
</evidence>
<protein>
    <submittedName>
        <fullName evidence="2">Uncharacterized protein</fullName>
    </submittedName>
</protein>
<name>A0A8W8M4Y4_MAGGI</name>
<accession>A0A8W8M4Y4</accession>
<evidence type="ECO:0000313" key="2">
    <source>
        <dbReference type="EnsemblMetazoa" id="G31346.1:cds"/>
    </source>
</evidence>
<evidence type="ECO:0000313" key="3">
    <source>
        <dbReference type="Proteomes" id="UP000005408"/>
    </source>
</evidence>
<dbReference type="Proteomes" id="UP000005408">
    <property type="component" value="Unassembled WGS sequence"/>
</dbReference>